<proteinExistence type="predicted"/>
<reference evidence="1" key="1">
    <citation type="submission" date="2021-09" db="EMBL/GenBank/DDBJ databases">
        <authorList>
            <consortium name="AG Swart"/>
            <person name="Singh M."/>
            <person name="Singh A."/>
            <person name="Seah K."/>
            <person name="Emmerich C."/>
        </authorList>
    </citation>
    <scope>NUCLEOTIDE SEQUENCE</scope>
    <source>
        <strain evidence="1">ATCC30299</strain>
    </source>
</reference>
<accession>A0AAU9JXA0</accession>
<protein>
    <submittedName>
        <fullName evidence="1">Uncharacterized protein</fullName>
    </submittedName>
</protein>
<gene>
    <name evidence="1" type="ORF">BSTOLATCC_MIC51200</name>
</gene>
<keyword evidence="2" id="KW-1185">Reference proteome</keyword>
<comment type="caution">
    <text evidence="1">The sequence shown here is derived from an EMBL/GenBank/DDBJ whole genome shotgun (WGS) entry which is preliminary data.</text>
</comment>
<organism evidence="1 2">
    <name type="scientific">Blepharisma stoltei</name>
    <dbReference type="NCBI Taxonomy" id="1481888"/>
    <lineage>
        <taxon>Eukaryota</taxon>
        <taxon>Sar</taxon>
        <taxon>Alveolata</taxon>
        <taxon>Ciliophora</taxon>
        <taxon>Postciliodesmatophora</taxon>
        <taxon>Heterotrichea</taxon>
        <taxon>Heterotrichida</taxon>
        <taxon>Blepharismidae</taxon>
        <taxon>Blepharisma</taxon>
    </lineage>
</organism>
<dbReference type="Proteomes" id="UP001162131">
    <property type="component" value="Unassembled WGS sequence"/>
</dbReference>
<name>A0AAU9JXA0_9CILI</name>
<evidence type="ECO:0000313" key="2">
    <source>
        <dbReference type="Proteomes" id="UP001162131"/>
    </source>
</evidence>
<dbReference type="EMBL" id="CAJZBQ010000051">
    <property type="protein sequence ID" value="CAG9330619.1"/>
    <property type="molecule type" value="Genomic_DNA"/>
</dbReference>
<sequence>MYSLCCILDNNFRRNSNQRYCMLNNKRFLAYLHSLNKNYKSYHNIHSLLNLSRIQHYCKQCHNFRLLID</sequence>
<evidence type="ECO:0000313" key="1">
    <source>
        <dbReference type="EMBL" id="CAG9330619.1"/>
    </source>
</evidence>
<dbReference type="AlphaFoldDB" id="A0AAU9JXA0"/>